<dbReference type="Gene3D" id="1.25.40.10">
    <property type="entry name" value="Tetratricopeptide repeat domain"/>
    <property type="match status" value="1"/>
</dbReference>
<comment type="caution">
    <text evidence="1">The sequence shown here is derived from an EMBL/GenBank/DDBJ whole genome shotgun (WGS) entry which is preliminary data.</text>
</comment>
<dbReference type="SUPFAM" id="SSF82199">
    <property type="entry name" value="SET domain"/>
    <property type="match status" value="1"/>
</dbReference>
<evidence type="ECO:0000313" key="1">
    <source>
        <dbReference type="EMBL" id="SPO04492.1"/>
    </source>
</evidence>
<dbReference type="InterPro" id="IPR053209">
    <property type="entry name" value="Gramillin-biosynth_MTr"/>
</dbReference>
<dbReference type="PANTHER" id="PTHR47643:SF2">
    <property type="entry name" value="TPR DOMAIN PROTEIN (AFU_ORTHOLOGUE AFUA_5G12710)"/>
    <property type="match status" value="1"/>
</dbReference>
<name>A0AAE8N1Z6_9PEZI</name>
<reference evidence="1" key="1">
    <citation type="submission" date="2018-03" db="EMBL/GenBank/DDBJ databases">
        <authorList>
            <person name="Guldener U."/>
        </authorList>
    </citation>
    <scope>NUCLEOTIDE SEQUENCE</scope>
</reference>
<dbReference type="EMBL" id="ONZQ02000010">
    <property type="protein sequence ID" value="SPO04492.1"/>
    <property type="molecule type" value="Genomic_DNA"/>
</dbReference>
<accession>A0AAE8N1Z6</accession>
<protein>
    <submittedName>
        <fullName evidence="1">Related to TPR domain protein</fullName>
    </submittedName>
</protein>
<dbReference type="InterPro" id="IPR011990">
    <property type="entry name" value="TPR-like_helical_dom_sf"/>
</dbReference>
<keyword evidence="2" id="KW-1185">Reference proteome</keyword>
<proteinExistence type="predicted"/>
<gene>
    <name evidence="1" type="ORF">DNG_07177</name>
</gene>
<dbReference type="Proteomes" id="UP001187682">
    <property type="component" value="Unassembled WGS sequence"/>
</dbReference>
<dbReference type="AlphaFoldDB" id="A0AAE8N1Z6"/>
<sequence length="401" mass="45154">MDTKDVSDVGYFAAMLQTYQNAADQASKRKGQQVGHHRGSMALPRTLTPPQRMTAVMAIVEDEQGTAVLLQLYHQPEDSAVPTQEILQKGAICIVKEPFFKCSTDGTYSLRVDHVSDIIWLDGWDDRVPSKWRVPFLAPSDGSKGIRGQGNKAVKNQEWAKAERLYSHSVLCAGTWEEEQIAYLNHSLVNLKLGRPEKAMKDAAWARVDVLPPEKCLFYAKRDLERAKERLHEQKTGDYDFRRMYKQAEPMPPLVDCANFSTPVEVRKSPGRGKGLFTTVPISVGELLLCEKAFAYSYAGEDDPVRSFSVLMNMSTKKVTVGGQAHLIMQIVQKLYHGPVQSCEFRELYCGDYNTPRVFEEYDPVVDLFWVEKIISLNVFGAPCTSRATIINSVSDMNEKT</sequence>
<dbReference type="PANTHER" id="PTHR47643">
    <property type="entry name" value="TPR DOMAIN PROTEIN (AFU_ORTHOLOGUE AFUA_5G12710)"/>
    <property type="match status" value="1"/>
</dbReference>
<dbReference type="InterPro" id="IPR046341">
    <property type="entry name" value="SET_dom_sf"/>
</dbReference>
<evidence type="ECO:0000313" key="2">
    <source>
        <dbReference type="Proteomes" id="UP001187682"/>
    </source>
</evidence>
<dbReference type="SUPFAM" id="SSF48452">
    <property type="entry name" value="TPR-like"/>
    <property type="match status" value="1"/>
</dbReference>
<organism evidence="1 2">
    <name type="scientific">Cephalotrichum gorgonifer</name>
    <dbReference type="NCBI Taxonomy" id="2041049"/>
    <lineage>
        <taxon>Eukaryota</taxon>
        <taxon>Fungi</taxon>
        <taxon>Dikarya</taxon>
        <taxon>Ascomycota</taxon>
        <taxon>Pezizomycotina</taxon>
        <taxon>Sordariomycetes</taxon>
        <taxon>Hypocreomycetidae</taxon>
        <taxon>Microascales</taxon>
        <taxon>Microascaceae</taxon>
        <taxon>Cephalotrichum</taxon>
    </lineage>
</organism>